<comment type="caution">
    <text evidence="1">The sequence shown here is derived from an EMBL/GenBank/DDBJ whole genome shotgun (WGS) entry which is preliminary data.</text>
</comment>
<organism evidence="1 2">
    <name type="scientific">Kurthia gibsonii</name>
    <dbReference type="NCBI Taxonomy" id="33946"/>
    <lineage>
        <taxon>Bacteria</taxon>
        <taxon>Bacillati</taxon>
        <taxon>Bacillota</taxon>
        <taxon>Bacilli</taxon>
        <taxon>Bacillales</taxon>
        <taxon>Caryophanaceae</taxon>
        <taxon>Kurthia</taxon>
    </lineage>
</organism>
<accession>A0ABU9LJL9</accession>
<gene>
    <name evidence="1" type="ORF">AAF454_06895</name>
</gene>
<name>A0ABU9LJL9_9BACL</name>
<proteinExistence type="predicted"/>
<protein>
    <submittedName>
        <fullName evidence="1">Uncharacterized protein</fullName>
    </submittedName>
</protein>
<dbReference type="EMBL" id="JBCEWA010000004">
    <property type="protein sequence ID" value="MEL5988143.1"/>
    <property type="molecule type" value="Genomic_DNA"/>
</dbReference>
<reference evidence="1 2" key="1">
    <citation type="submission" date="2024-04" db="EMBL/GenBank/DDBJ databases">
        <authorList>
            <person name="Wu Y.S."/>
            <person name="Zhang L."/>
        </authorList>
    </citation>
    <scope>NUCLEOTIDE SEQUENCE [LARGE SCALE GENOMIC DNA]</scope>
    <source>
        <strain evidence="1 2">KG-01</strain>
    </source>
</reference>
<evidence type="ECO:0000313" key="2">
    <source>
        <dbReference type="Proteomes" id="UP001398420"/>
    </source>
</evidence>
<keyword evidence="2" id="KW-1185">Reference proteome</keyword>
<dbReference type="Proteomes" id="UP001398420">
    <property type="component" value="Unassembled WGS sequence"/>
</dbReference>
<sequence length="171" mass="20393">MVELKKFNIDFTPNKETPYFQTNHHKRIRFILDKLTLKNLKSILEKIFKTKSIQTIFISGYIFQNKNIYVKTGIGKVIQLKNWQEITEHLYHTPDVRVILTKLKKLNCTDVYNYCFSIKRGTPESYIVFYSDDSLLYVNSDVIDIISNNTENIQMLKKSFKPLYDTYYEHN</sequence>
<dbReference type="RefSeq" id="WP_336663344.1">
    <property type="nucleotide sequence ID" value="NZ_JBBCRB010000001.1"/>
</dbReference>
<evidence type="ECO:0000313" key="1">
    <source>
        <dbReference type="EMBL" id="MEL5988143.1"/>
    </source>
</evidence>